<proteinExistence type="predicted"/>
<feature type="domain" description="Glycosyltransferase 2-like" evidence="1">
    <location>
        <begin position="5"/>
        <end position="124"/>
    </location>
</feature>
<dbReference type="Pfam" id="PF00535">
    <property type="entry name" value="Glycos_transf_2"/>
    <property type="match status" value="1"/>
</dbReference>
<evidence type="ECO:0000259" key="1">
    <source>
        <dbReference type="Pfam" id="PF00535"/>
    </source>
</evidence>
<evidence type="ECO:0000313" key="3">
    <source>
        <dbReference type="Proteomes" id="UP000650511"/>
    </source>
</evidence>
<organism evidence="2 3">
    <name type="scientific">Egicoccus halophilus</name>
    <dbReference type="NCBI Taxonomy" id="1670830"/>
    <lineage>
        <taxon>Bacteria</taxon>
        <taxon>Bacillati</taxon>
        <taxon>Actinomycetota</taxon>
        <taxon>Nitriliruptoria</taxon>
        <taxon>Egicoccales</taxon>
        <taxon>Egicoccaceae</taxon>
        <taxon>Egicoccus</taxon>
    </lineage>
</organism>
<evidence type="ECO:0000313" key="2">
    <source>
        <dbReference type="EMBL" id="GGI05444.1"/>
    </source>
</evidence>
<dbReference type="Proteomes" id="UP000650511">
    <property type="component" value="Unassembled WGS sequence"/>
</dbReference>
<reference evidence="2" key="2">
    <citation type="submission" date="2020-09" db="EMBL/GenBank/DDBJ databases">
        <authorList>
            <person name="Sun Q."/>
            <person name="Zhou Y."/>
        </authorList>
    </citation>
    <scope>NUCLEOTIDE SEQUENCE</scope>
    <source>
        <strain evidence="2">CGMCC 1.14988</strain>
    </source>
</reference>
<name>A0A8J3ETE2_9ACTN</name>
<dbReference type="PANTHER" id="PTHR43685:SF2">
    <property type="entry name" value="GLYCOSYLTRANSFERASE 2-LIKE DOMAIN-CONTAINING PROTEIN"/>
    <property type="match status" value="1"/>
</dbReference>
<dbReference type="InterPro" id="IPR001173">
    <property type="entry name" value="Glyco_trans_2-like"/>
</dbReference>
<keyword evidence="3" id="KW-1185">Reference proteome</keyword>
<dbReference type="AlphaFoldDB" id="A0A8J3ETE2"/>
<gene>
    <name evidence="2" type="ORF">GCM10011354_14130</name>
</gene>
<comment type="caution">
    <text evidence="2">The sequence shown here is derived from an EMBL/GenBank/DDBJ whole genome shotgun (WGS) entry which is preliminary data.</text>
</comment>
<protein>
    <recommendedName>
        <fullName evidence="1">Glycosyltransferase 2-like domain-containing protein</fullName>
    </recommendedName>
</protein>
<dbReference type="EMBL" id="BMHA01000004">
    <property type="protein sequence ID" value="GGI05444.1"/>
    <property type="molecule type" value="Genomic_DNA"/>
</dbReference>
<dbReference type="RefSeq" id="WP_165403919.1">
    <property type="nucleotide sequence ID" value="NZ_BMHA01000004.1"/>
</dbReference>
<sequence>MAQVSVVISTYNRRRLLSAALDSALGQRDVDHEVIVVDNGSEDDTRAFLREHDHPRLRVIRNETSLGSVGGRNTGLAAATGRWVSFLDDDDLWAPDKLGAQIAAVEATGRHWAYTGCVHIDGADQIIGGRPALPPAQLMAELPYRFVLPGGMSNVLWERGRLGGDELLDPRLPFPADWDVALRLSRSGPPALVPRPLVAYRQHGSNMSRNRANLHAELRIFEEKRADLADGRPIDWGAQYRFEAGEELRAGARLPAARAYARAIRAGDLPSLARCGAVVLPRRAQRWFRDRLLSDADWVADAERWLRASNGDTAGPGPGRDAAQ</sequence>
<dbReference type="SUPFAM" id="SSF53448">
    <property type="entry name" value="Nucleotide-diphospho-sugar transferases"/>
    <property type="match status" value="1"/>
</dbReference>
<dbReference type="Gene3D" id="3.90.550.10">
    <property type="entry name" value="Spore Coat Polysaccharide Biosynthesis Protein SpsA, Chain A"/>
    <property type="match status" value="1"/>
</dbReference>
<accession>A0A8J3ETE2</accession>
<dbReference type="InterPro" id="IPR050834">
    <property type="entry name" value="Glycosyltransf_2"/>
</dbReference>
<dbReference type="PANTHER" id="PTHR43685">
    <property type="entry name" value="GLYCOSYLTRANSFERASE"/>
    <property type="match status" value="1"/>
</dbReference>
<reference evidence="2" key="1">
    <citation type="journal article" date="2014" name="Int. J. Syst. Evol. Microbiol.">
        <title>Complete genome sequence of Corynebacterium casei LMG S-19264T (=DSM 44701T), isolated from a smear-ripened cheese.</title>
        <authorList>
            <consortium name="US DOE Joint Genome Institute (JGI-PGF)"/>
            <person name="Walter F."/>
            <person name="Albersmeier A."/>
            <person name="Kalinowski J."/>
            <person name="Ruckert C."/>
        </authorList>
    </citation>
    <scope>NUCLEOTIDE SEQUENCE</scope>
    <source>
        <strain evidence="2">CGMCC 1.14988</strain>
    </source>
</reference>
<dbReference type="InterPro" id="IPR029044">
    <property type="entry name" value="Nucleotide-diphossugar_trans"/>
</dbReference>